<dbReference type="Pfam" id="PF11868">
    <property type="entry name" value="DUF3388"/>
    <property type="match status" value="1"/>
</dbReference>
<keyword evidence="3" id="KW-1185">Reference proteome</keyword>
<sequence>MSEWYVEYEIKINRPGLLGDIASLLGMLKVNIITINGVVENNRRVMLVKAQDDKQIERFSLIARTMEAIELRKIRKPRLRDRLAVRHGRYIERSSTNRKLYRFVRSDLGVLVDFMSELFKEEGHKLIGVRGMPRVGKTEAIVAASVSANKKWVFLSSTLLKQTVRNRLQGDEYDPNNIFIFDGIVTRRAGDEKHMQLVREIMSIPGVKVIEHPDLFVKHSEYTMDDFDYIIELRTTEDEEITYDLLEKDVPMAPIQSMDMFPF</sequence>
<gene>
    <name evidence="2" type="ORF">IRY55_01400</name>
</gene>
<dbReference type="SUPFAM" id="SSF55021">
    <property type="entry name" value="ACT-like"/>
    <property type="match status" value="1"/>
</dbReference>
<dbReference type="InterPro" id="IPR016784">
    <property type="entry name" value="UCP021288_ACT"/>
</dbReference>
<protein>
    <submittedName>
        <fullName evidence="2">DUF3388 domain-containing protein</fullName>
    </submittedName>
</protein>
<dbReference type="PIRSF" id="PIRSF021288">
    <property type="entry name" value="UCP021288_ACT"/>
    <property type="match status" value="1"/>
</dbReference>
<evidence type="ECO:0000259" key="1">
    <source>
        <dbReference type="Pfam" id="PF11868"/>
    </source>
</evidence>
<comment type="caution">
    <text evidence="2">The sequence shown here is derived from an EMBL/GenBank/DDBJ whole genome shotgun (WGS) entry which is preliminary data.</text>
</comment>
<dbReference type="InterPro" id="IPR045865">
    <property type="entry name" value="ACT-like_dom_sf"/>
</dbReference>
<accession>A0A8J7KB22</accession>
<dbReference type="InterPro" id="IPR024514">
    <property type="entry name" value="DUF3388"/>
</dbReference>
<organism evidence="2 3">
    <name type="scientific">Savagea serpentis</name>
    <dbReference type="NCBI Taxonomy" id="2785297"/>
    <lineage>
        <taxon>Bacteria</taxon>
        <taxon>Bacillati</taxon>
        <taxon>Bacillota</taxon>
        <taxon>Bacilli</taxon>
        <taxon>Bacillales</taxon>
        <taxon>Caryophanaceae</taxon>
        <taxon>Savagea</taxon>
    </lineage>
</organism>
<reference evidence="2" key="1">
    <citation type="submission" date="2020-11" db="EMBL/GenBank/DDBJ databases">
        <title>Multidrug resistant novel bacterium Savagea serpentis sp. nov., isolated from the scats of a vine snake (Ahaetulla nasuta).</title>
        <authorList>
            <person name="Venkata Ramana V."/>
            <person name="Vikas Patil S."/>
            <person name="Yogita Lugani V."/>
        </authorList>
    </citation>
    <scope>NUCLEOTIDE SEQUENCE</scope>
    <source>
        <strain evidence="2">SN6</strain>
    </source>
</reference>
<dbReference type="Proteomes" id="UP000622653">
    <property type="component" value="Unassembled WGS sequence"/>
</dbReference>
<dbReference type="EMBL" id="JADKPV010000001">
    <property type="protein sequence ID" value="MBF4500002.1"/>
    <property type="molecule type" value="Genomic_DNA"/>
</dbReference>
<evidence type="ECO:0000313" key="3">
    <source>
        <dbReference type="Proteomes" id="UP000622653"/>
    </source>
</evidence>
<dbReference type="RefSeq" id="WP_194561468.1">
    <property type="nucleotide sequence ID" value="NZ_JADKPV010000001.1"/>
</dbReference>
<evidence type="ECO:0000313" key="2">
    <source>
        <dbReference type="EMBL" id="MBF4500002.1"/>
    </source>
</evidence>
<proteinExistence type="predicted"/>
<name>A0A8J7KB22_9BACL</name>
<dbReference type="AlphaFoldDB" id="A0A8J7KB22"/>
<feature type="domain" description="DUF3388" evidence="1">
    <location>
        <begin position="72"/>
        <end position="249"/>
    </location>
</feature>